<dbReference type="PANTHER" id="PTHR31480">
    <property type="entry name" value="BIFUNCTIONAL LYCOPENE CYCLASE/PHYTOENE SYNTHASE"/>
    <property type="match status" value="1"/>
</dbReference>
<proteinExistence type="predicted"/>
<dbReference type="SUPFAM" id="SSF48576">
    <property type="entry name" value="Terpenoid synthases"/>
    <property type="match status" value="2"/>
</dbReference>
<dbReference type="EMBL" id="FLUO01000001">
    <property type="protein sequence ID" value="SBV93776.1"/>
    <property type="molecule type" value="Genomic_DNA"/>
</dbReference>
<organism evidence="2">
    <name type="scientific">uncultured Alphaproteobacteria bacterium</name>
    <dbReference type="NCBI Taxonomy" id="91750"/>
    <lineage>
        <taxon>Bacteria</taxon>
        <taxon>Pseudomonadati</taxon>
        <taxon>Pseudomonadota</taxon>
        <taxon>Alphaproteobacteria</taxon>
        <taxon>environmental samples</taxon>
    </lineage>
</organism>
<protein>
    <submittedName>
        <fullName evidence="2">Putative Fusion protein of y4aC and y4aD</fullName>
    </submittedName>
</protein>
<dbReference type="GO" id="GO:0004311">
    <property type="term" value="F:geranylgeranyl diphosphate synthase activity"/>
    <property type="evidence" value="ECO:0007669"/>
    <property type="project" value="InterPro"/>
</dbReference>
<reference evidence="2" key="1">
    <citation type="submission" date="2016-04" db="EMBL/GenBank/DDBJ databases">
        <authorList>
            <person name="Evans L.H."/>
            <person name="Alamgir A."/>
            <person name="Owens N."/>
            <person name="Weber N.D."/>
            <person name="Virtaneva K."/>
            <person name="Barbian K."/>
            <person name="Babar A."/>
            <person name="Rosenke K."/>
        </authorList>
    </citation>
    <scope>NUCLEOTIDE SEQUENCE</scope>
    <source>
        <strain evidence="2">86</strain>
    </source>
</reference>
<dbReference type="SFLD" id="SFLDG01212">
    <property type="entry name" value="Phytoene_synthase_like"/>
    <property type="match status" value="1"/>
</dbReference>
<dbReference type="AlphaFoldDB" id="A0A212J2U3"/>
<dbReference type="SFLD" id="SFLDG01018">
    <property type="entry name" value="Squalene/Phytoene_Synthase_Lik"/>
    <property type="match status" value="2"/>
</dbReference>
<dbReference type="Pfam" id="PF00494">
    <property type="entry name" value="SQS_PSY"/>
    <property type="match status" value="2"/>
</dbReference>
<name>A0A212J2U3_9PROT</name>
<dbReference type="GO" id="GO:0008299">
    <property type="term" value="P:isoprenoid biosynthetic process"/>
    <property type="evidence" value="ECO:0007669"/>
    <property type="project" value="UniProtKB-ARBA"/>
</dbReference>
<evidence type="ECO:0000256" key="1">
    <source>
        <dbReference type="ARBA" id="ARBA00022679"/>
    </source>
</evidence>
<dbReference type="SFLD" id="SFLDS00005">
    <property type="entry name" value="Isoprenoid_Synthase_Type_I"/>
    <property type="match status" value="2"/>
</dbReference>
<dbReference type="InterPro" id="IPR008949">
    <property type="entry name" value="Isoprenoid_synthase_dom_sf"/>
</dbReference>
<dbReference type="PROSITE" id="PS01045">
    <property type="entry name" value="SQUALEN_PHYTOEN_SYN_2"/>
    <property type="match status" value="1"/>
</dbReference>
<dbReference type="Gene3D" id="1.10.600.10">
    <property type="entry name" value="Farnesyl Diphosphate Synthase"/>
    <property type="match status" value="2"/>
</dbReference>
<gene>
    <name evidence="2" type="ORF">KL86APRO_10427</name>
</gene>
<dbReference type="InterPro" id="IPR044843">
    <property type="entry name" value="Trans_IPPS_bact-type"/>
</dbReference>
<accession>A0A212J2U3</accession>
<evidence type="ECO:0000313" key="2">
    <source>
        <dbReference type="EMBL" id="SBV93776.1"/>
    </source>
</evidence>
<dbReference type="InterPro" id="IPR002060">
    <property type="entry name" value="Squ/phyt_synthse"/>
</dbReference>
<dbReference type="InterPro" id="IPR019845">
    <property type="entry name" value="Squalene/phytoene_synthase_CS"/>
</dbReference>
<sequence length="576" mass="61779">MTRMISPRIDEITVAGAQRPENFPVASLLLARGDRAAVRAFYRFARFADDIADSPVLPPTAKLGALDALDAALLGEAVASDAVDTAPAADLRAALTARNLETVHARALLCAFRRDAENRGTPTWDELMAYCRASAAPVGRFLLDLHREPRRAMAAADALCAALQVLNHVQDIGEDRRLRKRVYLPLDWPGGPRAELADLDAPVCSPALRACIDKTLDRTAALLDRADTLPALLTRPRLRAEAAAILSLAHALLRRLRAADPLAARIRATPADGVRALGAALAALARPSAPGLLGTTERREVEAVVRRSGSSFRMGLACLPRPRREAMRTLYAFCRALDDIADDPGRSRAERHADLDAWETWLAAVEAHAELDDAPPLVAALAAVHAAYGLDFAECRALIAGMRMDVDGPIVVPDEETFVLYCRRVAVSVGLLALPLMGAEGAAARRFAVALGHALQCVNIVRDVAEDAALGRVYLPRETLVDCGVRPGLVDAMLADPNLGAARAKLAARARAHFAAAAAALAKADARALLPARLMMAAYLDVLARIERKGFDDLAPPQRPGRLRRALCLLRLPQGR</sequence>
<keyword evidence="1" id="KW-0808">Transferase</keyword>